<dbReference type="PANTHER" id="PTHR11575">
    <property type="entry name" value="5'-NUCLEOTIDASE-RELATED"/>
    <property type="match status" value="1"/>
</dbReference>
<evidence type="ECO:0000313" key="3">
    <source>
        <dbReference type="EMBL" id="KGO92490.1"/>
    </source>
</evidence>
<dbReference type="Gene3D" id="3.90.780.10">
    <property type="entry name" value="5'-Nucleotidase, C-terminal domain"/>
    <property type="match status" value="1"/>
</dbReference>
<name>A0A0A2MW80_9FLAO</name>
<dbReference type="GO" id="GO:0016787">
    <property type="term" value="F:hydrolase activity"/>
    <property type="evidence" value="ECO:0007669"/>
    <property type="project" value="InterPro"/>
</dbReference>
<dbReference type="PANTHER" id="PTHR11575:SF24">
    <property type="entry name" value="5'-NUCLEOTIDASE"/>
    <property type="match status" value="1"/>
</dbReference>
<keyword evidence="4" id="KW-1185">Reference proteome</keyword>
<dbReference type="STRING" id="1121898.GCA_000422725_03511"/>
<evidence type="ECO:0000256" key="1">
    <source>
        <dbReference type="SAM" id="SignalP"/>
    </source>
</evidence>
<reference evidence="3 4" key="1">
    <citation type="submission" date="2013-09" db="EMBL/GenBank/DDBJ databases">
        <authorList>
            <person name="Zeng Z."/>
            <person name="Chen C."/>
        </authorList>
    </citation>
    <scope>NUCLEOTIDE SEQUENCE [LARGE SCALE GENOMIC DNA]</scope>
    <source>
        <strain evidence="3 4">WB 4.1-42</strain>
    </source>
</reference>
<feature type="signal peptide" evidence="1">
    <location>
        <begin position="1"/>
        <end position="30"/>
    </location>
</feature>
<evidence type="ECO:0000313" key="4">
    <source>
        <dbReference type="Proteomes" id="UP000030111"/>
    </source>
</evidence>
<sequence>MRMTKKYNTYRNGFVLFLTTALLSACGAPAFRNTAIEAKKLPITNQYADNQDIEKFILPYRDHINKDLDSVLAYCPETMDKSNSINGWQTTIGNFLADVTFDKAATLFRAKENRSLDICLLNHGGIRSIIPKGPVTARTAFEVMPFENSLMVVALKGEQVLEMAQYIAREKKPHPLGGMQIVLDKDNAVKTITIQGKPLEAGKIYNVATSDYLYNGGDSMDFLGKAVATYYLDYKLRNIYIDYFKEVDTLPIIRTERIITQKP</sequence>
<dbReference type="EMBL" id="JRLY01000009">
    <property type="protein sequence ID" value="KGO92490.1"/>
    <property type="molecule type" value="Genomic_DNA"/>
</dbReference>
<protein>
    <submittedName>
        <fullName evidence="3">5'-nucleotidase</fullName>
    </submittedName>
</protein>
<accession>A0A0A2MW80</accession>
<organism evidence="3 4">
    <name type="scientific">Flavobacterium subsaxonicum WB 4.1-42 = DSM 21790</name>
    <dbReference type="NCBI Taxonomy" id="1121898"/>
    <lineage>
        <taxon>Bacteria</taxon>
        <taxon>Pseudomonadati</taxon>
        <taxon>Bacteroidota</taxon>
        <taxon>Flavobacteriia</taxon>
        <taxon>Flavobacteriales</taxon>
        <taxon>Flavobacteriaceae</taxon>
        <taxon>Flavobacterium</taxon>
    </lineage>
</organism>
<comment type="caution">
    <text evidence="3">The sequence shown here is derived from an EMBL/GenBank/DDBJ whole genome shotgun (WGS) entry which is preliminary data.</text>
</comment>
<evidence type="ECO:0000259" key="2">
    <source>
        <dbReference type="Pfam" id="PF02872"/>
    </source>
</evidence>
<dbReference type="AlphaFoldDB" id="A0A0A2MW80"/>
<feature type="domain" description="5'-Nucleotidase C-terminal" evidence="2">
    <location>
        <begin position="87"/>
        <end position="223"/>
    </location>
</feature>
<dbReference type="GO" id="GO:0009166">
    <property type="term" value="P:nucleotide catabolic process"/>
    <property type="evidence" value="ECO:0007669"/>
    <property type="project" value="InterPro"/>
</dbReference>
<dbReference type="OrthoDB" id="4762412at2"/>
<dbReference type="PROSITE" id="PS51257">
    <property type="entry name" value="PROKAR_LIPOPROTEIN"/>
    <property type="match status" value="1"/>
</dbReference>
<keyword evidence="1" id="KW-0732">Signal</keyword>
<dbReference type="Proteomes" id="UP000030111">
    <property type="component" value="Unassembled WGS sequence"/>
</dbReference>
<feature type="chain" id="PRO_5001991997" evidence="1">
    <location>
        <begin position="31"/>
        <end position="263"/>
    </location>
</feature>
<dbReference type="PRINTS" id="PR01607">
    <property type="entry name" value="APYRASEFAMLY"/>
</dbReference>
<dbReference type="InterPro" id="IPR008334">
    <property type="entry name" value="5'-Nucleotdase_C"/>
</dbReference>
<dbReference type="InterPro" id="IPR006179">
    <property type="entry name" value="5_nucleotidase/apyrase"/>
</dbReference>
<dbReference type="GO" id="GO:0030288">
    <property type="term" value="C:outer membrane-bounded periplasmic space"/>
    <property type="evidence" value="ECO:0007669"/>
    <property type="project" value="TreeGrafter"/>
</dbReference>
<gene>
    <name evidence="3" type="ORF">Q766_11950</name>
</gene>
<dbReference type="eggNOG" id="COG0737">
    <property type="taxonomic scope" value="Bacteria"/>
</dbReference>
<dbReference type="InterPro" id="IPR036907">
    <property type="entry name" value="5'-Nucleotdase_C_sf"/>
</dbReference>
<proteinExistence type="predicted"/>
<dbReference type="Pfam" id="PF02872">
    <property type="entry name" value="5_nucleotid_C"/>
    <property type="match status" value="1"/>
</dbReference>
<dbReference type="SUPFAM" id="SSF55816">
    <property type="entry name" value="5'-nucleotidase (syn. UDP-sugar hydrolase), C-terminal domain"/>
    <property type="match status" value="1"/>
</dbReference>